<dbReference type="GO" id="GO:0005771">
    <property type="term" value="C:multivesicular body"/>
    <property type="evidence" value="ECO:0007669"/>
    <property type="project" value="TreeGrafter"/>
</dbReference>
<dbReference type="Pfam" id="PF03357">
    <property type="entry name" value="Snf7"/>
    <property type="match status" value="1"/>
</dbReference>
<sequence>MNNSAFTTRVKRLQEHLSSQYVDFDKDTTTDRLHSLYSDFYKLKVLNPYGYEANVDYWRAVILECNVHGYLASKDYSCFIDKDEITDLFHRPNKGKPLSLDHVISDMVHVTQDLLTQKEYEERYPITIHATSFQWLRWIYYQPLKWLIPETPSSLYIVLPTIQEYCKLIVQKHYLKPLSSSLDNLFSFHEFKELYGTIPSFEDTIVKLSDLDIWMVLRYLNHCYGVALAETIKTFGASSIIIKFPDRNESALVAAKITENDKAVINLKSACSIFHRQVDELQIKLEEFIQSSKEHYKNGRKSQALYMLKKKNQVLQIIDRRLKTLETLETILLKIEASQNDFQVVQAFNLGADALRTILNDKDLNPDSIEKTMEKVQDSLEDQEDIENAIKAGNDQAADTYLPDVNDEELEKELDSLADTRHVNLTQPIDTESELLRLESVLSSLNHPAQQKRVNKIKELA</sequence>
<evidence type="ECO:0000313" key="6">
    <source>
        <dbReference type="EMBL" id="KAG2197267.1"/>
    </source>
</evidence>
<dbReference type="OrthoDB" id="10250120at2759"/>
<comment type="subcellular location">
    <subcellularLocation>
        <location evidence="1">Endosome</location>
    </subcellularLocation>
</comment>
<comment type="similarity">
    <text evidence="2">Belongs to the SNF7 family.</text>
</comment>
<dbReference type="Proteomes" id="UP000603453">
    <property type="component" value="Unassembled WGS sequence"/>
</dbReference>
<comment type="caution">
    <text evidence="6">The sequence shown here is derived from an EMBL/GenBank/DDBJ whole genome shotgun (WGS) entry which is preliminary data.</text>
</comment>
<dbReference type="GO" id="GO:0009898">
    <property type="term" value="C:cytoplasmic side of plasma membrane"/>
    <property type="evidence" value="ECO:0007669"/>
    <property type="project" value="TreeGrafter"/>
</dbReference>
<dbReference type="GO" id="GO:0000815">
    <property type="term" value="C:ESCRT III complex"/>
    <property type="evidence" value="ECO:0007669"/>
    <property type="project" value="TreeGrafter"/>
</dbReference>
<organism evidence="6 7">
    <name type="scientific">Mucor saturninus</name>
    <dbReference type="NCBI Taxonomy" id="64648"/>
    <lineage>
        <taxon>Eukaryota</taxon>
        <taxon>Fungi</taxon>
        <taxon>Fungi incertae sedis</taxon>
        <taxon>Mucoromycota</taxon>
        <taxon>Mucoromycotina</taxon>
        <taxon>Mucoromycetes</taxon>
        <taxon>Mucorales</taxon>
        <taxon>Mucorineae</taxon>
        <taxon>Mucoraceae</taxon>
        <taxon>Mucor</taxon>
    </lineage>
</organism>
<reference evidence="6" key="1">
    <citation type="submission" date="2020-12" db="EMBL/GenBank/DDBJ databases">
        <title>Metabolic potential, ecology and presence of endohyphal bacteria is reflected in genomic diversity of Mucoromycotina.</title>
        <authorList>
            <person name="Muszewska A."/>
            <person name="Okrasinska A."/>
            <person name="Steczkiewicz K."/>
            <person name="Drgas O."/>
            <person name="Orlowska M."/>
            <person name="Perlinska-Lenart U."/>
            <person name="Aleksandrzak-Piekarczyk T."/>
            <person name="Szatraj K."/>
            <person name="Zielenkiewicz U."/>
            <person name="Pilsyk S."/>
            <person name="Malc E."/>
            <person name="Mieczkowski P."/>
            <person name="Kruszewska J.S."/>
            <person name="Biernat P."/>
            <person name="Pawlowska J."/>
        </authorList>
    </citation>
    <scope>NUCLEOTIDE SEQUENCE</scope>
    <source>
        <strain evidence="6">WA0000017839</strain>
    </source>
</reference>
<keyword evidence="3" id="KW-0967">Endosome</keyword>
<dbReference type="Gene3D" id="6.10.140.1230">
    <property type="match status" value="1"/>
</dbReference>
<protein>
    <recommendedName>
        <fullName evidence="4">Vacuolar-sorting protein SNF7</fullName>
    </recommendedName>
    <alternativeName>
        <fullName evidence="5">Vacuolar protein-sorting-associated protein 32</fullName>
    </alternativeName>
</protein>
<proteinExistence type="inferred from homology"/>
<evidence type="ECO:0000256" key="3">
    <source>
        <dbReference type="ARBA" id="ARBA00022753"/>
    </source>
</evidence>
<evidence type="ECO:0000256" key="1">
    <source>
        <dbReference type="ARBA" id="ARBA00004177"/>
    </source>
</evidence>
<name>A0A8H7QR57_9FUNG</name>
<dbReference type="GO" id="GO:0032511">
    <property type="term" value="P:late endosome to vacuole transport via multivesicular body sorting pathway"/>
    <property type="evidence" value="ECO:0007669"/>
    <property type="project" value="TreeGrafter"/>
</dbReference>
<evidence type="ECO:0000313" key="7">
    <source>
        <dbReference type="Proteomes" id="UP000603453"/>
    </source>
</evidence>
<dbReference type="Pfam" id="PF25880">
    <property type="entry name" value="WHD_CHMP7_1st"/>
    <property type="match status" value="1"/>
</dbReference>
<evidence type="ECO:0000256" key="5">
    <source>
        <dbReference type="ARBA" id="ARBA00042586"/>
    </source>
</evidence>
<evidence type="ECO:0000256" key="4">
    <source>
        <dbReference type="ARBA" id="ARBA00040017"/>
    </source>
</evidence>
<accession>A0A8H7QR57</accession>
<dbReference type="PANTHER" id="PTHR22761">
    <property type="entry name" value="CHARGED MULTIVESICULAR BODY PROTEIN"/>
    <property type="match status" value="1"/>
</dbReference>
<dbReference type="PANTHER" id="PTHR22761:SF10">
    <property type="entry name" value="GH13992P"/>
    <property type="match status" value="1"/>
</dbReference>
<dbReference type="GO" id="GO:0006900">
    <property type="term" value="P:vesicle budding from membrane"/>
    <property type="evidence" value="ECO:0007669"/>
    <property type="project" value="TreeGrafter"/>
</dbReference>
<evidence type="ECO:0000256" key="2">
    <source>
        <dbReference type="ARBA" id="ARBA00006190"/>
    </source>
</evidence>
<dbReference type="EMBL" id="JAEPRD010000131">
    <property type="protein sequence ID" value="KAG2197267.1"/>
    <property type="molecule type" value="Genomic_DNA"/>
</dbReference>
<keyword evidence="7" id="KW-1185">Reference proteome</keyword>
<gene>
    <name evidence="6" type="ORF">INT47_010973</name>
</gene>
<dbReference type="AlphaFoldDB" id="A0A8H7QR57"/>
<dbReference type="InterPro" id="IPR005024">
    <property type="entry name" value="Snf7_fam"/>
</dbReference>